<feature type="compositionally biased region" description="Basic residues" evidence="1">
    <location>
        <begin position="26"/>
        <end position="37"/>
    </location>
</feature>
<proteinExistence type="predicted"/>
<accession>A0A6A3N2W4</accession>
<sequence>MKLPGGAVGGLASFQPARNWSWGSHPRARRPPRHRRVSTGGRGIASPPGSLPMSPQQPPPQRSDSGGARLNAFLNQVPAAHHFPLMHVERPSGQQPPPKAKPAPRP</sequence>
<reference evidence="2 3" key="1">
    <citation type="submission" date="2018-09" db="EMBL/GenBank/DDBJ databases">
        <title>Genomic investigation of the strawberry pathogen Phytophthora fragariae indicates pathogenicity is determined by transcriptional variation in three key races.</title>
        <authorList>
            <person name="Adams T.M."/>
            <person name="Armitage A.D."/>
            <person name="Sobczyk M.K."/>
            <person name="Bates H.J."/>
            <person name="Dunwell J.M."/>
            <person name="Nellist C.F."/>
            <person name="Harrison R.J."/>
        </authorList>
    </citation>
    <scope>NUCLEOTIDE SEQUENCE [LARGE SCALE GENOMIC DNA]</scope>
    <source>
        <strain evidence="2 3">SCRP249</strain>
    </source>
</reference>
<evidence type="ECO:0000313" key="2">
    <source>
        <dbReference type="EMBL" id="KAE9035913.1"/>
    </source>
</evidence>
<feature type="region of interest" description="Disordered" evidence="1">
    <location>
        <begin position="83"/>
        <end position="106"/>
    </location>
</feature>
<dbReference type="AlphaFoldDB" id="A0A6A3N2W4"/>
<feature type="compositionally biased region" description="Pro residues" evidence="1">
    <location>
        <begin position="94"/>
        <end position="106"/>
    </location>
</feature>
<name>A0A6A3N2W4_9STRA</name>
<dbReference type="EMBL" id="QXFV01000494">
    <property type="protein sequence ID" value="KAE9035913.1"/>
    <property type="molecule type" value="Genomic_DNA"/>
</dbReference>
<gene>
    <name evidence="2" type="ORF">PR001_g9091</name>
</gene>
<comment type="caution">
    <text evidence="2">The sequence shown here is derived from an EMBL/GenBank/DDBJ whole genome shotgun (WGS) entry which is preliminary data.</text>
</comment>
<organism evidence="2 3">
    <name type="scientific">Phytophthora rubi</name>
    <dbReference type="NCBI Taxonomy" id="129364"/>
    <lineage>
        <taxon>Eukaryota</taxon>
        <taxon>Sar</taxon>
        <taxon>Stramenopiles</taxon>
        <taxon>Oomycota</taxon>
        <taxon>Peronosporomycetes</taxon>
        <taxon>Peronosporales</taxon>
        <taxon>Peronosporaceae</taxon>
        <taxon>Phytophthora</taxon>
    </lineage>
</organism>
<evidence type="ECO:0000313" key="3">
    <source>
        <dbReference type="Proteomes" id="UP000429607"/>
    </source>
</evidence>
<feature type="region of interest" description="Disordered" evidence="1">
    <location>
        <begin position="1"/>
        <end position="69"/>
    </location>
</feature>
<protein>
    <submittedName>
        <fullName evidence="2">Uncharacterized protein</fullName>
    </submittedName>
</protein>
<dbReference type="Proteomes" id="UP000429607">
    <property type="component" value="Unassembled WGS sequence"/>
</dbReference>
<evidence type="ECO:0000256" key="1">
    <source>
        <dbReference type="SAM" id="MobiDB-lite"/>
    </source>
</evidence>